<keyword evidence="2" id="KW-1185">Reference proteome</keyword>
<comment type="caution">
    <text evidence="1">The sequence shown here is derived from an EMBL/GenBank/DDBJ whole genome shotgun (WGS) entry which is preliminary data.</text>
</comment>
<dbReference type="AlphaFoldDB" id="A0A151K2N6"/>
<sequence>RLEGLKDSVRDRFVQVGAGYIAGLRWREIETAFESRILTGTVINSNHIEPRQFLEDASEIVLERVRNVMQRHNSVKINTVFNGEFVSGDKRANKTVSTRNYELFRSSRVVRVARRRANPGIARRIPGT</sequence>
<dbReference type="EMBL" id="LKEX01016403">
    <property type="protein sequence ID" value="KYN50261.1"/>
    <property type="molecule type" value="Genomic_DNA"/>
</dbReference>
<reference evidence="1 2" key="1">
    <citation type="submission" date="2016-03" db="EMBL/GenBank/DDBJ databases">
        <title>Cyphomyrmex costatus WGS genome.</title>
        <authorList>
            <person name="Nygaard S."/>
            <person name="Hu H."/>
            <person name="Boomsma J."/>
            <person name="Zhang G."/>
        </authorList>
    </citation>
    <scope>NUCLEOTIDE SEQUENCE [LARGE SCALE GENOMIC DNA]</scope>
    <source>
        <strain evidence="1">MS0001</strain>
        <tissue evidence="1">Whole body</tissue>
    </source>
</reference>
<accession>A0A151K2N6</accession>
<protein>
    <submittedName>
        <fullName evidence="1">Uncharacterized protein</fullName>
    </submittedName>
</protein>
<name>A0A151K2N6_9HYME</name>
<feature type="non-terminal residue" evidence="1">
    <location>
        <position position="1"/>
    </location>
</feature>
<evidence type="ECO:0000313" key="1">
    <source>
        <dbReference type="EMBL" id="KYN50261.1"/>
    </source>
</evidence>
<proteinExistence type="predicted"/>
<evidence type="ECO:0000313" key="2">
    <source>
        <dbReference type="Proteomes" id="UP000078542"/>
    </source>
</evidence>
<dbReference type="Proteomes" id="UP000078542">
    <property type="component" value="Unassembled WGS sequence"/>
</dbReference>
<organism evidence="1 2">
    <name type="scientific">Cyphomyrmex costatus</name>
    <dbReference type="NCBI Taxonomy" id="456900"/>
    <lineage>
        <taxon>Eukaryota</taxon>
        <taxon>Metazoa</taxon>
        <taxon>Ecdysozoa</taxon>
        <taxon>Arthropoda</taxon>
        <taxon>Hexapoda</taxon>
        <taxon>Insecta</taxon>
        <taxon>Pterygota</taxon>
        <taxon>Neoptera</taxon>
        <taxon>Endopterygota</taxon>
        <taxon>Hymenoptera</taxon>
        <taxon>Apocrita</taxon>
        <taxon>Aculeata</taxon>
        <taxon>Formicoidea</taxon>
        <taxon>Formicidae</taxon>
        <taxon>Myrmicinae</taxon>
        <taxon>Cyphomyrmex</taxon>
    </lineage>
</organism>
<gene>
    <name evidence="1" type="ORF">ALC62_07536</name>
</gene>